<organism evidence="1 2">
    <name type="scientific">Coniochaeta ligniaria NRRL 30616</name>
    <dbReference type="NCBI Taxonomy" id="1408157"/>
    <lineage>
        <taxon>Eukaryota</taxon>
        <taxon>Fungi</taxon>
        <taxon>Dikarya</taxon>
        <taxon>Ascomycota</taxon>
        <taxon>Pezizomycotina</taxon>
        <taxon>Sordariomycetes</taxon>
        <taxon>Sordariomycetidae</taxon>
        <taxon>Coniochaetales</taxon>
        <taxon>Coniochaetaceae</taxon>
        <taxon>Coniochaeta</taxon>
    </lineage>
</organism>
<dbReference type="EMBL" id="KV875114">
    <property type="protein sequence ID" value="OIW22446.1"/>
    <property type="molecule type" value="Genomic_DNA"/>
</dbReference>
<name>A0A1J7I4H3_9PEZI</name>
<protein>
    <submittedName>
        <fullName evidence="1">Uncharacterized protein</fullName>
    </submittedName>
</protein>
<evidence type="ECO:0000313" key="2">
    <source>
        <dbReference type="Proteomes" id="UP000182658"/>
    </source>
</evidence>
<accession>A0A1J7I4H3</accession>
<proteinExistence type="predicted"/>
<keyword evidence="2" id="KW-1185">Reference proteome</keyword>
<dbReference type="AlphaFoldDB" id="A0A1J7I4H3"/>
<evidence type="ECO:0000313" key="1">
    <source>
        <dbReference type="EMBL" id="OIW22446.1"/>
    </source>
</evidence>
<reference evidence="1 2" key="1">
    <citation type="submission" date="2016-10" db="EMBL/GenBank/DDBJ databases">
        <title>Draft genome sequence of Coniochaeta ligniaria NRRL30616, a lignocellulolytic fungus for bioabatement of inhibitors in plant biomass hydrolysates.</title>
        <authorList>
            <consortium name="DOE Joint Genome Institute"/>
            <person name="Jimenez D.J."/>
            <person name="Hector R.E."/>
            <person name="Riley R."/>
            <person name="Sun H."/>
            <person name="Grigoriev I.V."/>
            <person name="Van Elsas J.D."/>
            <person name="Nichols N.N."/>
        </authorList>
    </citation>
    <scope>NUCLEOTIDE SEQUENCE [LARGE SCALE GENOMIC DNA]</scope>
    <source>
        <strain evidence="1 2">NRRL 30616</strain>
    </source>
</reference>
<dbReference type="InParanoid" id="A0A1J7I4H3"/>
<dbReference type="Proteomes" id="UP000182658">
    <property type="component" value="Unassembled WGS sequence"/>
</dbReference>
<sequence length="306" mass="34869">MEHDRETILTPGDPSGQVRRAIEVPLDYNINDLEQPSALRSQDSQEDVNIWVASSYIVLGDMMPVSHLPPNKTNALHMKDELPTTVNGFRLKNLVKYDIILEEDERPTSPCHYFIANRSRDSRHLLEMIHNSDSPFKSATGTVHFTSLPWRTAEQEGAIELEQEAEMELAQSAIGMILQQNEAMQALNVAAARHSQLTTLIVREPGDMHLIGESRERLNTVMKLTHHMEDLINPLLHYAHVGRAYLTVSDVDLNDVVERVKRMSKEHQERDGTRLCIPLRLPMMHGGVADNGIDIRKRHYYTVFNL</sequence>
<gene>
    <name evidence="1" type="ORF">CONLIGDRAFT_687556</name>
</gene>